<evidence type="ECO:0000259" key="1">
    <source>
        <dbReference type="Pfam" id="PF03354"/>
    </source>
</evidence>
<accession>A0A1B7LAF5</accession>
<dbReference type="Proteomes" id="UP000078532">
    <property type="component" value="Unassembled WGS sequence"/>
</dbReference>
<sequence>MSYDESKADRAVTFIRNLRHTKGRWRGVPFNLLDWQERIVRDIFGTVKDDGYRQYKTAYVEIPKKNGKSELSAAVALYLLFGDDEPGAEIYSAAADRMQAGIVFNLAVSMIKQCPALLKRCKIIDSVKRIVVPSTESFYQVLSAEAYTKHGLNVHGVVFDELHAQPNRDLFDVLTDGSGDARTQPLFFLITTAGDDPDRTTIGWEVHQYAKAILDGTKKDPTFYAVIYGLEEDDDWRDEANWYNANPSLGDTIKIESVREMFAKACDNPAKERTFRQLRLNQWLKTKTARWVSLDKWDATAGLVVPEDLQGKECYGGLDLSSSIDLTAFCLLFPPQKGLSKWHVLWRFYIPEDNLKERVRRDRVPYDVWLRQGVIKTTPGNVLDQAFIREDIKRTRDQFRILEVGFDPWNATQLSIQLTDDGLKMVEVRQGYKTMSPAMKEIEKLILAKTLVHGGNPVARWNFGNLEVKPDENGNVRPVKADSKARIDGFVALVNAMARAMLRSQKQSPYRERGLMIL</sequence>
<dbReference type="PANTHER" id="PTHR41287:SF1">
    <property type="entry name" value="PROTEIN YMFN"/>
    <property type="match status" value="1"/>
</dbReference>
<organism evidence="3 4">
    <name type="scientific">Desulfotomaculum copahuensis</name>
    <dbReference type="NCBI Taxonomy" id="1838280"/>
    <lineage>
        <taxon>Bacteria</taxon>
        <taxon>Bacillati</taxon>
        <taxon>Bacillota</taxon>
        <taxon>Clostridia</taxon>
        <taxon>Eubacteriales</taxon>
        <taxon>Desulfotomaculaceae</taxon>
        <taxon>Desulfotomaculum</taxon>
    </lineage>
</organism>
<dbReference type="Pfam" id="PF20441">
    <property type="entry name" value="TerL_nuclease"/>
    <property type="match status" value="1"/>
</dbReference>
<evidence type="ECO:0000313" key="4">
    <source>
        <dbReference type="Proteomes" id="UP000078532"/>
    </source>
</evidence>
<gene>
    <name evidence="3" type="ORF">A6M21_16260</name>
</gene>
<dbReference type="InterPro" id="IPR046461">
    <property type="entry name" value="TerL_ATPase"/>
</dbReference>
<feature type="domain" description="Terminase large subunit-like ATPase" evidence="1">
    <location>
        <begin position="34"/>
        <end position="197"/>
    </location>
</feature>
<dbReference type="InterPro" id="IPR046462">
    <property type="entry name" value="TerL_nuclease"/>
</dbReference>
<dbReference type="GO" id="GO:0004519">
    <property type="term" value="F:endonuclease activity"/>
    <property type="evidence" value="ECO:0007669"/>
    <property type="project" value="InterPro"/>
</dbReference>
<keyword evidence="4" id="KW-1185">Reference proteome</keyword>
<dbReference type="Pfam" id="PF03354">
    <property type="entry name" value="TerL_ATPase"/>
    <property type="match status" value="1"/>
</dbReference>
<dbReference type="STRING" id="1838280.A6M21_16260"/>
<dbReference type="InterPro" id="IPR027417">
    <property type="entry name" value="P-loop_NTPase"/>
</dbReference>
<comment type="caution">
    <text evidence="3">The sequence shown here is derived from an EMBL/GenBank/DDBJ whole genome shotgun (WGS) entry which is preliminary data.</text>
</comment>
<evidence type="ECO:0000313" key="3">
    <source>
        <dbReference type="EMBL" id="OAT79314.1"/>
    </source>
</evidence>
<dbReference type="InterPro" id="IPR005021">
    <property type="entry name" value="Terminase_largesu-like"/>
</dbReference>
<dbReference type="RefSeq" id="WP_066671891.1">
    <property type="nucleotide sequence ID" value="NZ_LYVF01000201.1"/>
</dbReference>
<evidence type="ECO:0000259" key="2">
    <source>
        <dbReference type="Pfam" id="PF20441"/>
    </source>
</evidence>
<dbReference type="PANTHER" id="PTHR41287">
    <property type="match status" value="1"/>
</dbReference>
<protein>
    <submittedName>
        <fullName evidence="3">Terminase</fullName>
    </submittedName>
</protein>
<proteinExistence type="predicted"/>
<dbReference type="OrthoDB" id="9760250at2"/>
<reference evidence="3 4" key="1">
    <citation type="submission" date="2016-04" db="EMBL/GenBank/DDBJ databases">
        <authorList>
            <person name="Evans L.H."/>
            <person name="Alamgir A."/>
            <person name="Owens N."/>
            <person name="Weber N.D."/>
            <person name="Virtaneva K."/>
            <person name="Barbian K."/>
            <person name="Babar A."/>
            <person name="Rosenke K."/>
        </authorList>
    </citation>
    <scope>NUCLEOTIDE SEQUENCE [LARGE SCALE GENOMIC DNA]</scope>
    <source>
        <strain evidence="3 4">LMa1</strain>
    </source>
</reference>
<dbReference type="Gene3D" id="3.40.50.300">
    <property type="entry name" value="P-loop containing nucleotide triphosphate hydrolases"/>
    <property type="match status" value="1"/>
</dbReference>
<feature type="domain" description="Terminase large subunit-like endonuclease" evidence="2">
    <location>
        <begin position="219"/>
        <end position="501"/>
    </location>
</feature>
<dbReference type="AlphaFoldDB" id="A0A1B7LAF5"/>
<name>A0A1B7LAF5_9FIRM</name>
<dbReference type="EMBL" id="LYVF01000201">
    <property type="protein sequence ID" value="OAT79314.1"/>
    <property type="molecule type" value="Genomic_DNA"/>
</dbReference>